<organism evidence="1 2">
    <name type="scientific">Rhabditophanes sp. KR3021</name>
    <dbReference type="NCBI Taxonomy" id="114890"/>
    <lineage>
        <taxon>Eukaryota</taxon>
        <taxon>Metazoa</taxon>
        <taxon>Ecdysozoa</taxon>
        <taxon>Nematoda</taxon>
        <taxon>Chromadorea</taxon>
        <taxon>Rhabditida</taxon>
        <taxon>Tylenchina</taxon>
        <taxon>Panagrolaimomorpha</taxon>
        <taxon>Strongyloidoidea</taxon>
        <taxon>Alloionematidae</taxon>
        <taxon>Rhabditophanes</taxon>
    </lineage>
</organism>
<sequence length="238" mass="28704">MNILPKKSWHVRKKENVWRVRKDEKKAAEEEQCRLDKIQKAEHEFKINQLRNKKGGDAGCCSKTLDSIFSQNEIEHTTTTTNKDYQKEKNAEVDKHESKLGIKKYFAEDTNEFKKTQSWYEKPSAKMEKSWKSIEELRSKKDVEQFQEALYDQIRKLKDKKRKKRKHSSSESEPESEGERLRKKRDLYKLRHERLMREKGERTRQNAVLGIKEEKEVKKPETQKYNNMFNPEFARKRH</sequence>
<proteinExistence type="predicted"/>
<accession>A0AC35TQM1</accession>
<dbReference type="Proteomes" id="UP000095286">
    <property type="component" value="Unplaced"/>
</dbReference>
<evidence type="ECO:0000313" key="2">
    <source>
        <dbReference type="WBParaSite" id="RSKR_0000302300.1"/>
    </source>
</evidence>
<reference evidence="2" key="1">
    <citation type="submission" date="2016-11" db="UniProtKB">
        <authorList>
            <consortium name="WormBaseParasite"/>
        </authorList>
    </citation>
    <scope>IDENTIFICATION</scope>
    <source>
        <strain evidence="2">KR3021</strain>
    </source>
</reference>
<dbReference type="WBParaSite" id="RSKR_0000302300.1">
    <property type="protein sequence ID" value="RSKR_0000302300.1"/>
    <property type="gene ID" value="RSKR_0000302300"/>
</dbReference>
<name>A0AC35TQM1_9BILA</name>
<evidence type="ECO:0000313" key="1">
    <source>
        <dbReference type="Proteomes" id="UP000095286"/>
    </source>
</evidence>
<protein>
    <submittedName>
        <fullName evidence="2">Cir_N domain-containing protein</fullName>
    </submittedName>
</protein>